<comment type="caution">
    <text evidence="2">The sequence shown here is derived from an EMBL/GenBank/DDBJ whole genome shotgun (WGS) entry which is preliminary data.</text>
</comment>
<evidence type="ECO:0000313" key="3">
    <source>
        <dbReference type="Proteomes" id="UP001152803"/>
    </source>
</evidence>
<accession>A0A9Q1DTG5</accession>
<reference evidence="2" key="1">
    <citation type="journal article" date="2023" name="Science">
        <title>Genome structures resolve the early diversification of teleost fishes.</title>
        <authorList>
            <person name="Parey E."/>
            <person name="Louis A."/>
            <person name="Montfort J."/>
            <person name="Bouchez O."/>
            <person name="Roques C."/>
            <person name="Iampietro C."/>
            <person name="Lluch J."/>
            <person name="Castinel A."/>
            <person name="Donnadieu C."/>
            <person name="Desvignes T."/>
            <person name="Floi Bucao C."/>
            <person name="Jouanno E."/>
            <person name="Wen M."/>
            <person name="Mejri S."/>
            <person name="Dirks R."/>
            <person name="Jansen H."/>
            <person name="Henkel C."/>
            <person name="Chen W.J."/>
            <person name="Zahm M."/>
            <person name="Cabau C."/>
            <person name="Klopp C."/>
            <person name="Thompson A.W."/>
            <person name="Robinson-Rechavi M."/>
            <person name="Braasch I."/>
            <person name="Lecointre G."/>
            <person name="Bobe J."/>
            <person name="Postlethwait J.H."/>
            <person name="Berthelot C."/>
            <person name="Roest Crollius H."/>
            <person name="Guiguen Y."/>
        </authorList>
    </citation>
    <scope>NUCLEOTIDE SEQUENCE</scope>
    <source>
        <strain evidence="2">Concon-B</strain>
    </source>
</reference>
<proteinExistence type="predicted"/>
<sequence>MTETPFPAPRRGCKLASAPPSAPLRYPRPSGLAVEALVLSETSAQALSGPQGQEAQPELLLSRAVPGAPCQGLTLQELDEINVSSSALGYRHGPCLARVQLSALSSQSSYQLVFPLPVNTVSTERRRSLAAVAPATRPEPVSCCVPRASRAVNHPVRAPQRAWHPPAPPPGLRHPLTALLAFKTLRFPATPLPHIHTAPTATPRPYLPCDNWRTGLYSEVGRAGEAKGQERSPSGAVPSFTMVPSPVSRTRVKRGYRLYRPRCEEVYCPSKYRIPADLSSPPSPDPSLCPCLQLHLLPDPKQARGPDERQILLPAGTRVCVLQSFFSFRSI</sequence>
<gene>
    <name evidence="2" type="ORF">COCON_G00040320</name>
</gene>
<keyword evidence="3" id="KW-1185">Reference proteome</keyword>
<name>A0A9Q1DTG5_CONCO</name>
<feature type="region of interest" description="Disordered" evidence="1">
    <location>
        <begin position="1"/>
        <end position="26"/>
    </location>
</feature>
<dbReference type="AlphaFoldDB" id="A0A9Q1DTG5"/>
<evidence type="ECO:0000313" key="2">
    <source>
        <dbReference type="EMBL" id="KAJ8281513.1"/>
    </source>
</evidence>
<dbReference type="EMBL" id="JAFJMO010000003">
    <property type="protein sequence ID" value="KAJ8281513.1"/>
    <property type="molecule type" value="Genomic_DNA"/>
</dbReference>
<protein>
    <submittedName>
        <fullName evidence="2">Uncharacterized protein</fullName>
    </submittedName>
</protein>
<organism evidence="2 3">
    <name type="scientific">Conger conger</name>
    <name type="common">Conger eel</name>
    <name type="synonym">Muraena conger</name>
    <dbReference type="NCBI Taxonomy" id="82655"/>
    <lineage>
        <taxon>Eukaryota</taxon>
        <taxon>Metazoa</taxon>
        <taxon>Chordata</taxon>
        <taxon>Craniata</taxon>
        <taxon>Vertebrata</taxon>
        <taxon>Euteleostomi</taxon>
        <taxon>Actinopterygii</taxon>
        <taxon>Neopterygii</taxon>
        <taxon>Teleostei</taxon>
        <taxon>Anguilliformes</taxon>
        <taxon>Congridae</taxon>
        <taxon>Conger</taxon>
    </lineage>
</organism>
<dbReference type="Proteomes" id="UP001152803">
    <property type="component" value="Unassembled WGS sequence"/>
</dbReference>
<evidence type="ECO:0000256" key="1">
    <source>
        <dbReference type="SAM" id="MobiDB-lite"/>
    </source>
</evidence>